<proteinExistence type="inferred from homology"/>
<evidence type="ECO:0000256" key="2">
    <source>
        <dbReference type="ARBA" id="ARBA00022448"/>
    </source>
</evidence>
<protein>
    <submittedName>
        <fullName evidence="10">SusC/RagA family TonB-linked outer membrane protein</fullName>
    </submittedName>
</protein>
<feature type="chain" id="PRO_5022916203" evidence="8">
    <location>
        <begin position="22"/>
        <end position="1111"/>
    </location>
</feature>
<evidence type="ECO:0000256" key="6">
    <source>
        <dbReference type="ARBA" id="ARBA00023237"/>
    </source>
</evidence>
<dbReference type="Gene3D" id="2.40.170.20">
    <property type="entry name" value="TonB-dependent receptor, beta-barrel domain"/>
    <property type="match status" value="1"/>
</dbReference>
<keyword evidence="4 7" id="KW-0812">Transmembrane</keyword>
<sequence length="1111" mass="123335">MKRSLLVCAVLFLLCANFVLAQEKKTVAGIVQDEKGLPLVGVSIQEKGSNTNGTLTDANGTFKLSVSTDATLLFTYVGYMRQEVPLNGRVSLAMKMMPDSKGLNEIVVTALGIKRERRKLGYAIANVSGEDMIKASPTNFGSALYGRAAGVSVQSAPGGATSAVILKIRGVNTLNGDNQPLIVVDGVPIRNDANFNSTTLNSQYDRIRGNSLLDINPENIQDVSILKGAAATALYGSNGSNGVVLITTKQGTRRQGIGVDFNYSYGMEKVAFLPEYQTSYGPGYGRNDNPAGYDKDGWSNADVNGDGKPDLTPFFGAYSQFGPKFDGRDFYYWDGTTRKYQAHPDNWKKFYRTGGSSIANVAINSANERGSIRFSYTRNDYKGIQLNSKQEKNTFNLNTSYKITPKLTTDFVVNYVNEFVHNRPDQIHSMTGSYGGFVSPADDMDVFFNKYKTSKGYKFAPYDNTALDPEEALKYRSRTDLLSWMWNQLQNSYDERTNRVVSSATVSYEINKNIKVRGRFGNDFTGYGSEQKNYAEYPLAFGASGAYAVANNQYNISYADLLATYNKEFSPKFGLSFSAGYQARREDKRYNYASTRDGLIEENWFTINASKSPINPNNDFFGTSRTSYLQDGIFGILGLSYRNFLFLEATERYERISTLAPGHNAYFYPSVSLSFELSKALHMPRMVDYSKLRLSYGVAATPPDLYKANIVYSGTPVNGVAMLYPPSQYGNNDLEPEFKHEFEVGWETKMFENRFGFDFSFYNSVIKGQIVNLTVPTTVGARSIWQNVGDLGNQGLELAIYGTPIAKKNFDWSVRGNLGFNQNKLKSLRSGVDQMRLTTGDLPDGGSFDIVANVGQAAGDIMVRPFKKDAQGQFITDAQGFYITDFTRYEKAGNIQPKMTGGIANTIRYKNWSLDFLVDFRWGGQMLSLSNFYNTGAGMFKSTMKYRDEANGGITYYEDATGNRTRMDKGASAPAGATVFHDGVVLDGVDENGKKNEKILTAAQYYVYTFQWGNYASNATMNSYSNAVYDNNFIKFREFSLNYTLPVGMLSKLKIQKLTVGIFGRNLFYFYKTLPNLDPEAGIGSSFVTQGVESGTMAPTRTLGANLRLSF</sequence>
<dbReference type="InterPro" id="IPR023996">
    <property type="entry name" value="TonB-dep_OMP_SusC/RagA"/>
</dbReference>
<evidence type="ECO:0000313" key="11">
    <source>
        <dbReference type="Proteomes" id="UP000324611"/>
    </source>
</evidence>
<evidence type="ECO:0000256" key="1">
    <source>
        <dbReference type="ARBA" id="ARBA00004571"/>
    </source>
</evidence>
<dbReference type="GO" id="GO:0009279">
    <property type="term" value="C:cell outer membrane"/>
    <property type="evidence" value="ECO:0007669"/>
    <property type="project" value="UniProtKB-SubCell"/>
</dbReference>
<dbReference type="Gene3D" id="2.170.130.10">
    <property type="entry name" value="TonB-dependent receptor, plug domain"/>
    <property type="match status" value="1"/>
</dbReference>
<evidence type="ECO:0000256" key="7">
    <source>
        <dbReference type="PROSITE-ProRule" id="PRU01360"/>
    </source>
</evidence>
<reference evidence="10 11" key="1">
    <citation type="submission" date="2019-09" db="EMBL/GenBank/DDBJ databases">
        <title>Chitinophaga ginsengihumi sp. nov., isolated from soil of ginseng rhizosphere.</title>
        <authorList>
            <person name="Lee J."/>
        </authorList>
    </citation>
    <scope>NUCLEOTIDE SEQUENCE [LARGE SCALE GENOMIC DNA]</scope>
    <source>
        <strain evidence="10 11">BN140078</strain>
    </source>
</reference>
<dbReference type="PROSITE" id="PS52016">
    <property type="entry name" value="TONB_DEPENDENT_REC_3"/>
    <property type="match status" value="1"/>
</dbReference>
<evidence type="ECO:0000256" key="3">
    <source>
        <dbReference type="ARBA" id="ARBA00022452"/>
    </source>
</evidence>
<gene>
    <name evidence="10" type="ORF">F0L74_18440</name>
</gene>
<evidence type="ECO:0000259" key="9">
    <source>
        <dbReference type="Pfam" id="PF07715"/>
    </source>
</evidence>
<evidence type="ECO:0000313" key="10">
    <source>
        <dbReference type="EMBL" id="KAA2241843.1"/>
    </source>
</evidence>
<dbReference type="InterPro" id="IPR023997">
    <property type="entry name" value="TonB-dep_OMP_SusC/RagA_CS"/>
</dbReference>
<dbReference type="NCBIfam" id="TIGR04056">
    <property type="entry name" value="OMP_RagA_SusC"/>
    <property type="match status" value="1"/>
</dbReference>
<dbReference type="SUPFAM" id="SSF56935">
    <property type="entry name" value="Porins"/>
    <property type="match status" value="1"/>
</dbReference>
<dbReference type="NCBIfam" id="TIGR04057">
    <property type="entry name" value="SusC_RagA_signa"/>
    <property type="match status" value="1"/>
</dbReference>
<reference evidence="10 11" key="2">
    <citation type="submission" date="2019-09" db="EMBL/GenBank/DDBJ databases">
        <authorList>
            <person name="Jin C."/>
        </authorList>
    </citation>
    <scope>NUCLEOTIDE SEQUENCE [LARGE SCALE GENOMIC DNA]</scope>
    <source>
        <strain evidence="10 11">BN140078</strain>
    </source>
</reference>
<dbReference type="RefSeq" id="WP_149839349.1">
    <property type="nucleotide sequence ID" value="NZ_VUOC01000003.1"/>
</dbReference>
<dbReference type="InterPro" id="IPR039426">
    <property type="entry name" value="TonB-dep_rcpt-like"/>
</dbReference>
<comment type="subcellular location">
    <subcellularLocation>
        <location evidence="1 7">Cell outer membrane</location>
        <topology evidence="1 7">Multi-pass membrane protein</topology>
    </subcellularLocation>
</comment>
<keyword evidence="2 7" id="KW-0813">Transport</keyword>
<organism evidence="10 11">
    <name type="scientific">Chitinophaga agrisoli</name>
    <dbReference type="NCBI Taxonomy" id="2607653"/>
    <lineage>
        <taxon>Bacteria</taxon>
        <taxon>Pseudomonadati</taxon>
        <taxon>Bacteroidota</taxon>
        <taxon>Chitinophagia</taxon>
        <taxon>Chitinophagales</taxon>
        <taxon>Chitinophagaceae</taxon>
        <taxon>Chitinophaga</taxon>
    </lineage>
</organism>
<dbReference type="Proteomes" id="UP000324611">
    <property type="component" value="Unassembled WGS sequence"/>
</dbReference>
<dbReference type="InterPro" id="IPR012910">
    <property type="entry name" value="Plug_dom"/>
</dbReference>
<name>A0A5B2VQ02_9BACT</name>
<feature type="domain" description="TonB-dependent receptor plug" evidence="9">
    <location>
        <begin position="118"/>
        <end position="243"/>
    </location>
</feature>
<dbReference type="Pfam" id="PF07715">
    <property type="entry name" value="Plug"/>
    <property type="match status" value="1"/>
</dbReference>
<keyword evidence="5 7" id="KW-0472">Membrane</keyword>
<evidence type="ECO:0000256" key="4">
    <source>
        <dbReference type="ARBA" id="ARBA00022692"/>
    </source>
</evidence>
<keyword evidence="6 7" id="KW-0998">Cell outer membrane</keyword>
<dbReference type="SUPFAM" id="SSF49464">
    <property type="entry name" value="Carboxypeptidase regulatory domain-like"/>
    <property type="match status" value="1"/>
</dbReference>
<keyword evidence="11" id="KW-1185">Reference proteome</keyword>
<keyword evidence="3 7" id="KW-1134">Transmembrane beta strand</keyword>
<keyword evidence="8" id="KW-0732">Signal</keyword>
<evidence type="ECO:0000256" key="5">
    <source>
        <dbReference type="ARBA" id="ARBA00023136"/>
    </source>
</evidence>
<evidence type="ECO:0000256" key="8">
    <source>
        <dbReference type="SAM" id="SignalP"/>
    </source>
</evidence>
<accession>A0A5B2VQ02</accession>
<dbReference type="EMBL" id="VUOC01000003">
    <property type="protein sequence ID" value="KAA2241843.1"/>
    <property type="molecule type" value="Genomic_DNA"/>
</dbReference>
<dbReference type="InterPro" id="IPR008969">
    <property type="entry name" value="CarboxyPept-like_regulatory"/>
</dbReference>
<dbReference type="AlphaFoldDB" id="A0A5B2VQ02"/>
<comment type="similarity">
    <text evidence="7">Belongs to the TonB-dependent receptor family.</text>
</comment>
<dbReference type="InterPro" id="IPR037066">
    <property type="entry name" value="Plug_dom_sf"/>
</dbReference>
<comment type="caution">
    <text evidence="10">The sequence shown here is derived from an EMBL/GenBank/DDBJ whole genome shotgun (WGS) entry which is preliminary data.</text>
</comment>
<dbReference type="InterPro" id="IPR036942">
    <property type="entry name" value="Beta-barrel_TonB_sf"/>
</dbReference>
<dbReference type="Pfam" id="PF13715">
    <property type="entry name" value="CarbopepD_reg_2"/>
    <property type="match status" value="1"/>
</dbReference>
<feature type="signal peptide" evidence="8">
    <location>
        <begin position="1"/>
        <end position="21"/>
    </location>
</feature>